<protein>
    <submittedName>
        <fullName evidence="2">Nuclear transport factor 2 family protein</fullName>
    </submittedName>
</protein>
<dbReference type="InterPro" id="IPR037401">
    <property type="entry name" value="SnoaL-like"/>
</dbReference>
<reference evidence="2" key="1">
    <citation type="submission" date="2021-04" db="EMBL/GenBank/DDBJ databases">
        <title>Isolation of p-tert-butylphenol degrading bacteria Sphingobium phenoxybenzoativorans Tas13 from active sludge.</title>
        <authorList>
            <person name="Li Y."/>
        </authorList>
    </citation>
    <scope>NUCLEOTIDE SEQUENCE</scope>
    <source>
        <strain evidence="2">Tas13</strain>
    </source>
</reference>
<dbReference type="KEGG" id="spph:KFK14_08055"/>
<sequence length="201" mass="23083">MSRRAELEDLVARRDVYAVLTRYCRALDRADVELMRTVYWPDGVDIHGIYSGNAAEFVEFIISEITQYFEMGTHCLLNVDIKVDGDVACSESYLYSACRVRENMTEAMFGSRYFKMRGGRGLDAGNEQFVMAGRYLDRLERRNGEWRIAKRQVVMDWNDSNPSNQILDEGLFKTMRPRGEWGHGDPVYGNILPESVEIVAA</sequence>
<dbReference type="AlphaFoldDB" id="A0A975K9L0"/>
<name>A0A975K9L0_9SPHN</name>
<organism evidence="2 3">
    <name type="scientific">Sphingobium phenoxybenzoativorans</name>
    <dbReference type="NCBI Taxonomy" id="1592790"/>
    <lineage>
        <taxon>Bacteria</taxon>
        <taxon>Pseudomonadati</taxon>
        <taxon>Pseudomonadota</taxon>
        <taxon>Alphaproteobacteria</taxon>
        <taxon>Sphingomonadales</taxon>
        <taxon>Sphingomonadaceae</taxon>
        <taxon>Sphingobium</taxon>
    </lineage>
</organism>
<dbReference type="InterPro" id="IPR032710">
    <property type="entry name" value="NTF2-like_dom_sf"/>
</dbReference>
<gene>
    <name evidence="2" type="ORF">KFK14_08055</name>
</gene>
<dbReference type="SUPFAM" id="SSF54427">
    <property type="entry name" value="NTF2-like"/>
    <property type="match status" value="1"/>
</dbReference>
<accession>A0A975K9L0</accession>
<dbReference type="EMBL" id="CP073910">
    <property type="protein sequence ID" value="QUT07343.1"/>
    <property type="molecule type" value="Genomic_DNA"/>
</dbReference>
<dbReference type="RefSeq" id="WP_212610505.1">
    <property type="nucleotide sequence ID" value="NZ_CP073910.1"/>
</dbReference>
<dbReference type="CDD" id="cd00531">
    <property type="entry name" value="NTF2_like"/>
    <property type="match status" value="1"/>
</dbReference>
<evidence type="ECO:0000259" key="1">
    <source>
        <dbReference type="Pfam" id="PF13577"/>
    </source>
</evidence>
<evidence type="ECO:0000313" key="2">
    <source>
        <dbReference type="EMBL" id="QUT07343.1"/>
    </source>
</evidence>
<evidence type="ECO:0000313" key="3">
    <source>
        <dbReference type="Proteomes" id="UP000681425"/>
    </source>
</evidence>
<proteinExistence type="predicted"/>
<keyword evidence="3" id="KW-1185">Reference proteome</keyword>
<dbReference type="Gene3D" id="3.10.450.50">
    <property type="match status" value="1"/>
</dbReference>
<dbReference type="Proteomes" id="UP000681425">
    <property type="component" value="Chromosome"/>
</dbReference>
<feature type="domain" description="SnoaL-like" evidence="1">
    <location>
        <begin position="10"/>
        <end position="151"/>
    </location>
</feature>
<dbReference type="Pfam" id="PF13577">
    <property type="entry name" value="SnoaL_4"/>
    <property type="match status" value="1"/>
</dbReference>